<dbReference type="KEGG" id="pmq:PM3016_1964"/>
<evidence type="ECO:0000313" key="3">
    <source>
        <dbReference type="EMBL" id="AFC28866.1"/>
    </source>
</evidence>
<feature type="transmembrane region" description="Helical" evidence="2">
    <location>
        <begin position="99"/>
        <end position="121"/>
    </location>
</feature>
<keyword evidence="2" id="KW-1133">Transmembrane helix</keyword>
<feature type="transmembrane region" description="Helical" evidence="2">
    <location>
        <begin position="66"/>
        <end position="87"/>
    </location>
</feature>
<protein>
    <submittedName>
        <fullName evidence="3">Uncharacterized protein</fullName>
    </submittedName>
</protein>
<evidence type="ECO:0000256" key="1">
    <source>
        <dbReference type="SAM" id="MobiDB-lite"/>
    </source>
</evidence>
<accession>H6NA22</accession>
<dbReference type="HOGENOM" id="CLU_1757021_0_0_9"/>
<name>H6NA22_9BACL</name>
<sequence>MMMILAILGAALGLAATGTAVWMAWSVWSAGRAGAAAAADGTGGAKPGLLPHLQAAVPRQWTYFDYMLLLLFLTGSMFLFTDLIAVLRDAELFPPYHYGYLLCGFVFSFTGMLMMAVRLFLVLGSGASGSGTPAENHQDQPGEREHAE</sequence>
<gene>
    <name evidence="3" type="ORF">PM3016_1964</name>
</gene>
<dbReference type="STRING" id="1116391.PM3016_1964"/>
<keyword evidence="2" id="KW-0812">Transmembrane</keyword>
<dbReference type="RefSeq" id="WP_014369325.1">
    <property type="nucleotide sequence ID" value="NC_016935.1"/>
</dbReference>
<keyword evidence="2" id="KW-0472">Membrane</keyword>
<dbReference type="AlphaFoldDB" id="H6NA22"/>
<keyword evidence="4" id="KW-1185">Reference proteome</keyword>
<dbReference type="Proteomes" id="UP000007523">
    <property type="component" value="Chromosome"/>
</dbReference>
<feature type="region of interest" description="Disordered" evidence="1">
    <location>
        <begin position="129"/>
        <end position="148"/>
    </location>
</feature>
<evidence type="ECO:0000313" key="4">
    <source>
        <dbReference type="Proteomes" id="UP000007523"/>
    </source>
</evidence>
<organism evidence="3 4">
    <name type="scientific">Paenibacillus mucilaginosus 3016</name>
    <dbReference type="NCBI Taxonomy" id="1116391"/>
    <lineage>
        <taxon>Bacteria</taxon>
        <taxon>Bacillati</taxon>
        <taxon>Bacillota</taxon>
        <taxon>Bacilli</taxon>
        <taxon>Bacillales</taxon>
        <taxon>Paenibacillaceae</taxon>
        <taxon>Paenibacillus</taxon>
    </lineage>
</organism>
<reference evidence="3 4" key="1">
    <citation type="journal article" date="2012" name="J. Bacteriol.">
        <title>Complete Genome Sequence of Paenibacillus mucilaginosus 3016, a Bacterium Functional as Microbial Fertilizer.</title>
        <authorList>
            <person name="Ma M."/>
            <person name="Wang Z."/>
            <person name="Li L."/>
            <person name="Jiang X."/>
            <person name="Guan D."/>
            <person name="Cao F."/>
            <person name="Chen H."/>
            <person name="Wang X."/>
            <person name="Shen D."/>
            <person name="Du B."/>
            <person name="Li J."/>
        </authorList>
    </citation>
    <scope>NUCLEOTIDE SEQUENCE [LARGE SCALE GENOMIC DNA]</scope>
    <source>
        <strain evidence="3 4">3016</strain>
    </source>
</reference>
<feature type="compositionally biased region" description="Basic and acidic residues" evidence="1">
    <location>
        <begin position="136"/>
        <end position="148"/>
    </location>
</feature>
<dbReference type="EMBL" id="CP003235">
    <property type="protein sequence ID" value="AFC28866.1"/>
    <property type="molecule type" value="Genomic_DNA"/>
</dbReference>
<proteinExistence type="predicted"/>
<evidence type="ECO:0000256" key="2">
    <source>
        <dbReference type="SAM" id="Phobius"/>
    </source>
</evidence>